<proteinExistence type="predicted"/>
<protein>
    <submittedName>
        <fullName evidence="1">Uncharacterized protein</fullName>
    </submittedName>
</protein>
<dbReference type="AlphaFoldDB" id="A5AGL2"/>
<gene>
    <name evidence="1" type="ORF">VITISV_024914</name>
</gene>
<reference evidence="1" key="1">
    <citation type="journal article" date="2007" name="PLoS ONE">
        <title>The first genome sequence of an elite grapevine cultivar (Pinot noir Vitis vinifera L.): coping with a highly heterozygous genome.</title>
        <authorList>
            <person name="Velasco R."/>
            <person name="Zharkikh A."/>
            <person name="Troggio M."/>
            <person name="Cartwright D.A."/>
            <person name="Cestaro A."/>
            <person name="Pruss D."/>
            <person name="Pindo M."/>
            <person name="FitzGerald L.M."/>
            <person name="Vezzulli S."/>
            <person name="Reid J."/>
            <person name="Malacarne G."/>
            <person name="Iliev D."/>
            <person name="Coppola G."/>
            <person name="Wardell B."/>
            <person name="Micheletti D."/>
            <person name="Macalma T."/>
            <person name="Facci M."/>
            <person name="Mitchell J.T."/>
            <person name="Perazzolli M."/>
            <person name="Eldredge G."/>
            <person name="Gatto P."/>
            <person name="Oyzerski R."/>
            <person name="Moretto M."/>
            <person name="Gutin N."/>
            <person name="Stefanini M."/>
            <person name="Chen Y."/>
            <person name="Segala C."/>
            <person name="Davenport C."/>
            <person name="Dematte L."/>
            <person name="Mraz A."/>
            <person name="Battilana J."/>
            <person name="Stormo K."/>
            <person name="Costa F."/>
            <person name="Tao Q."/>
            <person name="Si-Ammour A."/>
            <person name="Harkins T."/>
            <person name="Lackey A."/>
            <person name="Perbost C."/>
            <person name="Taillon B."/>
            <person name="Stella A."/>
            <person name="Solovyev V."/>
            <person name="Fawcett J.A."/>
            <person name="Sterck L."/>
            <person name="Vandepoele K."/>
            <person name="Grando S.M."/>
            <person name="Toppo S."/>
            <person name="Moser C."/>
            <person name="Lanchbury J."/>
            <person name="Bogden R."/>
            <person name="Skolnick M."/>
            <person name="Sgaramella V."/>
            <person name="Bhatnagar S.K."/>
            <person name="Fontana P."/>
            <person name="Gutin A."/>
            <person name="Van de Peer Y."/>
            <person name="Salamini F."/>
            <person name="Viola R."/>
        </authorList>
    </citation>
    <scope>NUCLEOTIDE SEQUENCE</scope>
</reference>
<name>A5AGL2_VITVI</name>
<sequence>MARACGATDVKSRISEALGLGLRVDGDAVWAPFVLAMVEMERFVFHRVRRGVHSASSSDARPLGFQWRRCSDIWGFITYRVFSQLGMDVRNENRRHQRFK</sequence>
<evidence type="ECO:0000313" key="1">
    <source>
        <dbReference type="EMBL" id="CAN60217.1"/>
    </source>
</evidence>
<organism evidence="1">
    <name type="scientific">Vitis vinifera</name>
    <name type="common">Grape</name>
    <dbReference type="NCBI Taxonomy" id="29760"/>
    <lineage>
        <taxon>Eukaryota</taxon>
        <taxon>Viridiplantae</taxon>
        <taxon>Streptophyta</taxon>
        <taxon>Embryophyta</taxon>
        <taxon>Tracheophyta</taxon>
        <taxon>Spermatophyta</taxon>
        <taxon>Magnoliopsida</taxon>
        <taxon>eudicotyledons</taxon>
        <taxon>Gunneridae</taxon>
        <taxon>Pentapetalae</taxon>
        <taxon>rosids</taxon>
        <taxon>Vitales</taxon>
        <taxon>Vitaceae</taxon>
        <taxon>Viteae</taxon>
        <taxon>Vitis</taxon>
    </lineage>
</organism>
<dbReference type="EMBL" id="AM426272">
    <property type="protein sequence ID" value="CAN60217.1"/>
    <property type="molecule type" value="Genomic_DNA"/>
</dbReference>
<accession>A5AGL2</accession>